<evidence type="ECO:0000313" key="4">
    <source>
        <dbReference type="EMBL" id="XDI37298.1"/>
    </source>
</evidence>
<dbReference type="EMBL" id="CP162551">
    <property type="protein sequence ID" value="XDI37298.1"/>
    <property type="molecule type" value="Genomic_DNA"/>
</dbReference>
<dbReference type="Gene3D" id="1.10.10.60">
    <property type="entry name" value="Homeodomain-like"/>
    <property type="match status" value="1"/>
</dbReference>
<dbReference type="PROSITE" id="PS50977">
    <property type="entry name" value="HTH_TETR_2"/>
    <property type="match status" value="1"/>
</dbReference>
<dbReference type="PANTHER" id="PTHR30328:SF54">
    <property type="entry name" value="HTH-TYPE TRANSCRIPTIONAL REPRESSOR SCO4008"/>
    <property type="match status" value="1"/>
</dbReference>
<keyword evidence="1 2" id="KW-0238">DNA-binding</keyword>
<dbReference type="GO" id="GO:0003677">
    <property type="term" value="F:DNA binding"/>
    <property type="evidence" value="ECO:0007669"/>
    <property type="project" value="UniProtKB-UniRule"/>
</dbReference>
<dbReference type="InterPro" id="IPR001647">
    <property type="entry name" value="HTH_TetR"/>
</dbReference>
<gene>
    <name evidence="4" type="ORF">AB3N04_02985</name>
</gene>
<feature type="domain" description="HTH tetR-type" evidence="3">
    <location>
        <begin position="3"/>
        <end position="63"/>
    </location>
</feature>
<evidence type="ECO:0000256" key="1">
    <source>
        <dbReference type="ARBA" id="ARBA00023125"/>
    </source>
</evidence>
<dbReference type="AlphaFoldDB" id="A0AB39BUR4"/>
<sequence length="190" mass="21633">MLENKKEIILEAATNSFSMFGYKGTTIDQVAKLANIGKGTIYTSFKSKEELFDAVLGRMIIEIKDVFERAFLNERNMHDNITFALYDLLEFRQKHHLLKKLGQEVAALGSLHAKKALAEVEKVIIACIETQIERGKEQGKINVTHPKVTAFMVYKSYMALAVDFSEMFEALRKDEIINIFKDHLTKGLLS</sequence>
<protein>
    <submittedName>
        <fullName evidence="4">TetR/AcrR family transcriptional regulator</fullName>
    </submittedName>
</protein>
<dbReference type="InterPro" id="IPR036271">
    <property type="entry name" value="Tet_transcr_reg_TetR-rel_C_sf"/>
</dbReference>
<dbReference type="PRINTS" id="PR00455">
    <property type="entry name" value="HTHTETR"/>
</dbReference>
<proteinExistence type="predicted"/>
<dbReference type="GO" id="GO:0006355">
    <property type="term" value="P:regulation of DNA-templated transcription"/>
    <property type="evidence" value="ECO:0007669"/>
    <property type="project" value="UniProtKB-ARBA"/>
</dbReference>
<feature type="DNA-binding region" description="H-T-H motif" evidence="2">
    <location>
        <begin position="26"/>
        <end position="45"/>
    </location>
</feature>
<dbReference type="SUPFAM" id="SSF48498">
    <property type="entry name" value="Tetracyclin repressor-like, C-terminal domain"/>
    <property type="match status" value="1"/>
</dbReference>
<dbReference type="InterPro" id="IPR050109">
    <property type="entry name" value="HTH-type_TetR-like_transc_reg"/>
</dbReference>
<evidence type="ECO:0000256" key="2">
    <source>
        <dbReference type="PROSITE-ProRule" id="PRU00335"/>
    </source>
</evidence>
<dbReference type="Pfam" id="PF00440">
    <property type="entry name" value="TetR_N"/>
    <property type="match status" value="1"/>
</dbReference>
<dbReference type="Gene3D" id="1.10.357.10">
    <property type="entry name" value="Tetracycline Repressor, domain 2"/>
    <property type="match status" value="1"/>
</dbReference>
<reference evidence="4" key="1">
    <citation type="submission" date="2024-07" db="EMBL/GenBank/DDBJ databases">
        <title>Identification and characteristics of an arsenic-resistant bacterial isolate, which belongs to a novel species.</title>
        <authorList>
            <person name="Juszczyk A."/>
            <person name="Kowalczyk A."/>
            <person name="Was K."/>
            <person name="Kosowicz W."/>
            <person name="Budzyn A."/>
            <person name="Latowski D."/>
        </authorList>
    </citation>
    <scope>NUCLEOTIDE SEQUENCE</scope>
    <source>
        <strain evidence="4">As8PL</strain>
    </source>
</reference>
<dbReference type="PANTHER" id="PTHR30328">
    <property type="entry name" value="TRANSCRIPTIONAL REPRESSOR"/>
    <property type="match status" value="1"/>
</dbReference>
<name>A0AB39BUR4_9BACI</name>
<organism evidence="4">
    <name type="scientific">Alkalihalophilus sp. As8PL</name>
    <dbReference type="NCBI Taxonomy" id="3237103"/>
    <lineage>
        <taxon>Bacteria</taxon>
        <taxon>Bacillati</taxon>
        <taxon>Bacillota</taxon>
        <taxon>Bacilli</taxon>
        <taxon>Bacillales</taxon>
        <taxon>Bacillaceae</taxon>
        <taxon>Alkalihalophilus</taxon>
    </lineage>
</organism>
<accession>A0AB39BUR4</accession>
<evidence type="ECO:0000259" key="3">
    <source>
        <dbReference type="PROSITE" id="PS50977"/>
    </source>
</evidence>
<dbReference type="SUPFAM" id="SSF46689">
    <property type="entry name" value="Homeodomain-like"/>
    <property type="match status" value="1"/>
</dbReference>
<dbReference type="InterPro" id="IPR009057">
    <property type="entry name" value="Homeodomain-like_sf"/>
</dbReference>
<dbReference type="RefSeq" id="WP_368504657.1">
    <property type="nucleotide sequence ID" value="NZ_CP162551.1"/>
</dbReference>